<evidence type="ECO:0000256" key="1">
    <source>
        <dbReference type="SAM" id="MobiDB-lite"/>
    </source>
</evidence>
<feature type="region of interest" description="Disordered" evidence="1">
    <location>
        <begin position="478"/>
        <end position="520"/>
    </location>
</feature>
<dbReference type="RefSeq" id="YP_002003846.1">
    <property type="nucleotide sequence ID" value="NC_011044.1"/>
</dbReference>
<name>B3VLT6_9CAUD</name>
<reference evidence="2 3" key="1">
    <citation type="submission" date="2008-05" db="EMBL/GenBank/DDBJ databases">
        <authorList>
            <person name="Scanlon M.A."/>
            <person name="Jacobs-Sera D."/>
            <person name="Hendrix R.W."/>
            <person name="Hatfull G.H."/>
        </authorList>
    </citation>
    <scope>NUCLEOTIDE SEQUENCE [LARGE SCALE GENOMIC DNA]</scope>
</reference>
<accession>B3VLT6</accession>
<dbReference type="Proteomes" id="UP000000620">
    <property type="component" value="Segment"/>
</dbReference>
<dbReference type="KEGG" id="vg:6449987"/>
<protein>
    <submittedName>
        <fullName evidence="2">Portal protein</fullName>
    </submittedName>
</protein>
<gene>
    <name evidence="2" type="ORF">Nigel_7</name>
</gene>
<feature type="compositionally biased region" description="Acidic residues" evidence="1">
    <location>
        <begin position="494"/>
        <end position="504"/>
    </location>
</feature>
<evidence type="ECO:0000313" key="3">
    <source>
        <dbReference type="Proteomes" id="UP000000620"/>
    </source>
</evidence>
<proteinExistence type="predicted"/>
<organism evidence="2 3">
    <name type="scientific">Mycobacterium phage Nigel</name>
    <dbReference type="NCBI Taxonomy" id="543152"/>
    <lineage>
        <taxon>Viruses</taxon>
        <taxon>Duplodnaviria</taxon>
        <taxon>Heunggongvirae</taxon>
        <taxon>Uroviricota</taxon>
        <taxon>Caudoviricetes</taxon>
        <taxon>Bclasvirinae</taxon>
        <taxon>Coopervirus</taxon>
        <taxon>Coopervirus nigel</taxon>
    </lineage>
</organism>
<sequence>MAASTLRVSRRPKGSPARRSLTAASQPMDPGRNPTKAVTGVSARSSWQNEAWECMDLVGELRYYVGWRASSCSRVELVASELDPDTGRPTGGIREDDPDGLRFLEIVRNMAGGPLGQSQLLKRAAECLTVPGEHRIVLLDQGDKNPDGSVRHNWYVVTNDEVKNKGGGKTDIELPDGSIHEYRKNRDVMFRVWNPRPRRAKEPDSPVRACLDSLREIIRTTKKIRNASKSRLIGNGVVFLPQELSLPSAHAPTADNQPGAPVPVVTGVPAADELSNLLFQTAAAAVDDEDSQAALIPLLATVPGEHLQKIFHLKIGNEITEVEIKTRNDAIARLAMGLDVSPERLLGLGSNSNHWSAWQIGDEDVQLHIKPVMEVLCAAIYREVLVSVLRAEGIDPDKYVLWYDASGLTVDPDKTDEATAAKEQGAITHEAYRRYLGLADDDGYDLETLEGAQAWARDAIVADPALITTLAPLLEGTDLGELDFPTPQPALPPGEEDQADDEQDSTGSEPGTENDAEAAARVSSVADMVLAERLLTTRALGLAGKRRVNVRDSAQKARLAGIAPHDYHRVMGPVPDAEIPRLINGWDEGLEEEALALLGIDSERTEALRRTVRAQVRRELTMQVVDAEVC</sequence>
<feature type="region of interest" description="Disordered" evidence="1">
    <location>
        <begin position="1"/>
        <end position="42"/>
    </location>
</feature>
<dbReference type="GeneID" id="6449987"/>
<evidence type="ECO:0000313" key="2">
    <source>
        <dbReference type="EMBL" id="ACF05010.1"/>
    </source>
</evidence>
<dbReference type="OrthoDB" id="1919at10239"/>
<keyword evidence="3" id="KW-1185">Reference proteome</keyword>
<dbReference type="EMBL" id="EU770221">
    <property type="protein sequence ID" value="ACF05010.1"/>
    <property type="molecule type" value="Genomic_DNA"/>
</dbReference>